<proteinExistence type="predicted"/>
<evidence type="ECO:0000256" key="1">
    <source>
        <dbReference type="SAM" id="MobiDB-lite"/>
    </source>
</evidence>
<dbReference type="OrthoDB" id="3883934at2759"/>
<comment type="caution">
    <text evidence="2">The sequence shown here is derived from an EMBL/GenBank/DDBJ whole genome shotgun (WGS) entry which is preliminary data.</text>
</comment>
<evidence type="ECO:0000313" key="3">
    <source>
        <dbReference type="Proteomes" id="UP000779574"/>
    </source>
</evidence>
<name>A0A9P8JGD8_AURME</name>
<accession>A0A9P8JGD8</accession>
<dbReference type="EMBL" id="JAHFXF010000004">
    <property type="protein sequence ID" value="KAG9701162.1"/>
    <property type="molecule type" value="Genomic_DNA"/>
</dbReference>
<feature type="region of interest" description="Disordered" evidence="1">
    <location>
        <begin position="498"/>
        <end position="522"/>
    </location>
</feature>
<dbReference type="AlphaFoldDB" id="A0A9P8JGD8"/>
<feature type="region of interest" description="Disordered" evidence="1">
    <location>
        <begin position="1"/>
        <end position="25"/>
    </location>
</feature>
<feature type="compositionally biased region" description="Low complexity" evidence="1">
    <location>
        <begin position="503"/>
        <end position="515"/>
    </location>
</feature>
<sequence>MAAKKQKPRKATKGAMPKNTTARKTIKKKKFVVEIPGTEEDVAISAPRRSFRLAEKSAVISTAARLRKGLGGPYFKMHELAGVIPWTEATSTRKMRLNDYSLAEIADVEFFSGYTNEQVRTIYDTTKALPKDQREAAFEKAFKAAFDEIFAGTFGYHGPHTRDGPSDHLWFWDQALGCWRLWVIAGTGYITETFHLTAPPEVTTTWETELKKRGHPGLDLRAQPAFHLVDDGEQEKKVKVVDMPLIIVAEGTHFTNLDPRDVEDETELECLKTSIVDEAVAKHFRIPVERICDPCLTISFRRAMEKRRRGQVFWDPYDPLGFPEYESKKKDDGSGEVWGPYGNACWDWVFSDFMLKGDDDEYFFQQDGDTYTLTLKKPESLKGKEAAAWHADIPYGPFTAFARKVDATFWPPTPPPVLNSAGVPQATFSSRQSSPTSVIATPKSPFALASVPITRYRSGQAFDTDRLSRHAAHFGIEAPALANIATHLNVALPAQLSPAIGPSRTTRSSRRTASAMNSPSQY</sequence>
<feature type="compositionally biased region" description="Basic residues" evidence="1">
    <location>
        <begin position="1"/>
        <end position="12"/>
    </location>
</feature>
<dbReference type="Proteomes" id="UP000779574">
    <property type="component" value="Unassembled WGS sequence"/>
</dbReference>
<gene>
    <name evidence="2" type="ORF">KCU76_g235</name>
</gene>
<organism evidence="2 3">
    <name type="scientific">Aureobasidium melanogenum</name>
    <name type="common">Aureobasidium pullulans var. melanogenum</name>
    <dbReference type="NCBI Taxonomy" id="46634"/>
    <lineage>
        <taxon>Eukaryota</taxon>
        <taxon>Fungi</taxon>
        <taxon>Dikarya</taxon>
        <taxon>Ascomycota</taxon>
        <taxon>Pezizomycotina</taxon>
        <taxon>Dothideomycetes</taxon>
        <taxon>Dothideomycetidae</taxon>
        <taxon>Dothideales</taxon>
        <taxon>Saccotheciaceae</taxon>
        <taxon>Aureobasidium</taxon>
    </lineage>
</organism>
<reference evidence="2" key="2">
    <citation type="submission" date="2021-08" db="EMBL/GenBank/DDBJ databases">
        <authorList>
            <person name="Gostincar C."/>
            <person name="Sun X."/>
            <person name="Song Z."/>
            <person name="Gunde-Cimerman N."/>
        </authorList>
    </citation>
    <scope>NUCLEOTIDE SEQUENCE</scope>
    <source>
        <strain evidence="2">EXF-9911</strain>
    </source>
</reference>
<protein>
    <submittedName>
        <fullName evidence="2">Uncharacterized protein</fullName>
    </submittedName>
</protein>
<evidence type="ECO:0000313" key="2">
    <source>
        <dbReference type="EMBL" id="KAG9701162.1"/>
    </source>
</evidence>
<feature type="non-terminal residue" evidence="2">
    <location>
        <position position="522"/>
    </location>
</feature>
<reference evidence="2" key="1">
    <citation type="journal article" date="2021" name="J Fungi (Basel)">
        <title>Virulence traits and population genomics of the black yeast Aureobasidium melanogenum.</title>
        <authorList>
            <person name="Cernosa A."/>
            <person name="Sun X."/>
            <person name="Gostincar C."/>
            <person name="Fang C."/>
            <person name="Gunde-Cimerman N."/>
            <person name="Song Z."/>
        </authorList>
    </citation>
    <scope>NUCLEOTIDE SEQUENCE</scope>
    <source>
        <strain evidence="2">EXF-9911</strain>
    </source>
</reference>